<dbReference type="AlphaFoldDB" id="A0A9W4UDV0"/>
<feature type="region of interest" description="Disordered" evidence="1">
    <location>
        <begin position="123"/>
        <end position="142"/>
    </location>
</feature>
<comment type="caution">
    <text evidence="2">The sequence shown here is derived from an EMBL/GenBank/DDBJ whole genome shotgun (WGS) entry which is preliminary data.</text>
</comment>
<dbReference type="EMBL" id="CAOQHR010000004">
    <property type="protein sequence ID" value="CAI6334095.1"/>
    <property type="molecule type" value="Genomic_DNA"/>
</dbReference>
<proteinExistence type="predicted"/>
<reference evidence="2" key="1">
    <citation type="submission" date="2023-01" db="EMBL/GenBank/DDBJ databases">
        <authorList>
            <person name="Van Ghelder C."/>
            <person name="Rancurel C."/>
        </authorList>
    </citation>
    <scope>NUCLEOTIDE SEQUENCE</scope>
    <source>
        <strain evidence="2">CNCM I-4278</strain>
    </source>
</reference>
<gene>
    <name evidence="2" type="ORF">PDIGIT_LOCUS7149</name>
</gene>
<organism evidence="2 3">
    <name type="scientific">Periconia digitata</name>
    <dbReference type="NCBI Taxonomy" id="1303443"/>
    <lineage>
        <taxon>Eukaryota</taxon>
        <taxon>Fungi</taxon>
        <taxon>Dikarya</taxon>
        <taxon>Ascomycota</taxon>
        <taxon>Pezizomycotina</taxon>
        <taxon>Dothideomycetes</taxon>
        <taxon>Pleosporomycetidae</taxon>
        <taxon>Pleosporales</taxon>
        <taxon>Massarineae</taxon>
        <taxon>Periconiaceae</taxon>
        <taxon>Periconia</taxon>
    </lineage>
</organism>
<sequence length="142" mass="15805">MMVDCTPCSLTIAHRTCCPIESGRNLRPLPLLHPSTLSIHPSIHPSTQYTPDANKTLQPWLNPAVTVMMISLSSSVASFLFRHCPPETLFHLRLFGLSRSFQTCSRNRFRCRSVHLCPTFHSSLCPSSSSSPTQLPHHAARA</sequence>
<accession>A0A9W4UDV0</accession>
<evidence type="ECO:0000256" key="1">
    <source>
        <dbReference type="SAM" id="MobiDB-lite"/>
    </source>
</evidence>
<evidence type="ECO:0000313" key="2">
    <source>
        <dbReference type="EMBL" id="CAI6334095.1"/>
    </source>
</evidence>
<keyword evidence="3" id="KW-1185">Reference proteome</keyword>
<protein>
    <submittedName>
        <fullName evidence="2">Uncharacterized protein</fullName>
    </submittedName>
</protein>
<feature type="compositionally biased region" description="Low complexity" evidence="1">
    <location>
        <begin position="123"/>
        <end position="132"/>
    </location>
</feature>
<evidence type="ECO:0000313" key="3">
    <source>
        <dbReference type="Proteomes" id="UP001152607"/>
    </source>
</evidence>
<dbReference type="Proteomes" id="UP001152607">
    <property type="component" value="Unassembled WGS sequence"/>
</dbReference>
<name>A0A9W4UDV0_9PLEO</name>